<accession>A0A0C2WFD0</accession>
<feature type="non-terminal residue" evidence="1">
    <location>
        <position position="1"/>
    </location>
</feature>
<organism evidence="1 2">
    <name type="scientific">Amanita muscaria (strain Koide BX008)</name>
    <dbReference type="NCBI Taxonomy" id="946122"/>
    <lineage>
        <taxon>Eukaryota</taxon>
        <taxon>Fungi</taxon>
        <taxon>Dikarya</taxon>
        <taxon>Basidiomycota</taxon>
        <taxon>Agaricomycotina</taxon>
        <taxon>Agaricomycetes</taxon>
        <taxon>Agaricomycetidae</taxon>
        <taxon>Agaricales</taxon>
        <taxon>Pluteineae</taxon>
        <taxon>Amanitaceae</taxon>
        <taxon>Amanita</taxon>
    </lineage>
</organism>
<dbReference type="HOGENOM" id="CLU_3049818_0_0_1"/>
<protein>
    <submittedName>
        <fullName evidence="1">Uncharacterized protein</fullName>
    </submittedName>
</protein>
<proteinExistence type="predicted"/>
<evidence type="ECO:0000313" key="1">
    <source>
        <dbReference type="EMBL" id="KIL55316.1"/>
    </source>
</evidence>
<name>A0A0C2WFD0_AMAMK</name>
<keyword evidence="2" id="KW-1185">Reference proteome</keyword>
<sequence>IAFIFCRKSVGRCASPSVSLYQQIQIYGCLDEVWTRRTGGDAPTADWQYDWLKTRPP</sequence>
<dbReference type="AlphaFoldDB" id="A0A0C2WFD0"/>
<gene>
    <name evidence="1" type="ORF">M378DRAFT_173717</name>
</gene>
<dbReference type="EMBL" id="KN818533">
    <property type="protein sequence ID" value="KIL55316.1"/>
    <property type="molecule type" value="Genomic_DNA"/>
</dbReference>
<reference evidence="1 2" key="1">
    <citation type="submission" date="2014-04" db="EMBL/GenBank/DDBJ databases">
        <title>Evolutionary Origins and Diversification of the Mycorrhizal Mutualists.</title>
        <authorList>
            <consortium name="DOE Joint Genome Institute"/>
            <consortium name="Mycorrhizal Genomics Consortium"/>
            <person name="Kohler A."/>
            <person name="Kuo A."/>
            <person name="Nagy L.G."/>
            <person name="Floudas D."/>
            <person name="Copeland A."/>
            <person name="Barry K.W."/>
            <person name="Cichocki N."/>
            <person name="Veneault-Fourrey C."/>
            <person name="LaButti K."/>
            <person name="Lindquist E.A."/>
            <person name="Lipzen A."/>
            <person name="Lundell T."/>
            <person name="Morin E."/>
            <person name="Murat C."/>
            <person name="Riley R."/>
            <person name="Ohm R."/>
            <person name="Sun H."/>
            <person name="Tunlid A."/>
            <person name="Henrissat B."/>
            <person name="Grigoriev I.V."/>
            <person name="Hibbett D.S."/>
            <person name="Martin F."/>
        </authorList>
    </citation>
    <scope>NUCLEOTIDE SEQUENCE [LARGE SCALE GENOMIC DNA]</scope>
    <source>
        <strain evidence="1 2">Koide BX008</strain>
    </source>
</reference>
<feature type="non-terminal residue" evidence="1">
    <location>
        <position position="57"/>
    </location>
</feature>
<dbReference type="Proteomes" id="UP000054549">
    <property type="component" value="Unassembled WGS sequence"/>
</dbReference>
<dbReference type="InParanoid" id="A0A0C2WFD0"/>
<evidence type="ECO:0000313" key="2">
    <source>
        <dbReference type="Proteomes" id="UP000054549"/>
    </source>
</evidence>